<feature type="region of interest" description="Disordered" evidence="2">
    <location>
        <begin position="315"/>
        <end position="427"/>
    </location>
</feature>
<accession>A0A9W6XY32</accession>
<dbReference type="AlphaFoldDB" id="A0A9W6XY32"/>
<evidence type="ECO:0000256" key="1">
    <source>
        <dbReference type="SAM" id="Coils"/>
    </source>
</evidence>
<proteinExistence type="predicted"/>
<feature type="compositionally biased region" description="Polar residues" evidence="2">
    <location>
        <begin position="316"/>
        <end position="326"/>
    </location>
</feature>
<gene>
    <name evidence="3" type="ORF">Pfra01_001976300</name>
</gene>
<comment type="caution">
    <text evidence="3">The sequence shown here is derived from an EMBL/GenBank/DDBJ whole genome shotgun (WGS) entry which is preliminary data.</text>
</comment>
<feature type="region of interest" description="Disordered" evidence="2">
    <location>
        <begin position="1"/>
        <end position="52"/>
    </location>
</feature>
<protein>
    <submittedName>
        <fullName evidence="3">Unnamed protein product</fullName>
    </submittedName>
</protein>
<feature type="compositionally biased region" description="Low complexity" evidence="2">
    <location>
        <begin position="354"/>
        <end position="373"/>
    </location>
</feature>
<sequence>MPAGLSAHRTSRSTEAAPPVAPVAPAPPMKLEGSGTASASSATAPSLPSVSRSSAAPALTLADLERVLELRDNRLEFAQAERDVKLGKLVSYAVAQSFPEPSHELFRRLQGYSSIDEVVAALEKEIVGGPHPAVVAGEQQADAFAAWARADLLEHELHETMKRVSQLEESEKTASALVRSLKEQVAQLENRNISLQELHQSTNLERDSWSTKRIRLDATIRDKERIIASMAADYHRDAGNRQLVLGRCYELTAQVRQLSDAVAMGNTSAHQLLKRQFADKDNELRRLLRTIRMSPVVSEFQRRSPFLVVAAMVARGSQSAPSSPTRNAIVRRPRSPSVARPGAKLRHSPDSDADSSGSPLISGHASSRSSTSSRSRKKARATPTTSSVSSMKSSSRRSTNKNAAKSRATVSHSPSEDSDGEDGLAPLHRPRRTAAANCSAIQRLLHAGESDSNSEVLGEAAAVSSSSGHGHQASSGSTTVSSTSAPPPSSQVTSLPPTRAPQGSIADLASANASVSSSALAEDFSAAGSGSPLLASPTVAVRPPQVTTSAPVSATAKAHVSSKTPPPARSPVRSATSMSKSSSASKAKAVVPARSAKDASKPKPASKAKSTAAIRSAKDGSKPKSASKPSAGKAKLTASDTKARAKSGGGVPPHHVDVKVLVARAAASARLDSRESGPMKRLRELPFFFKGSKCCWEKIMSSCAVSVAMEKTADGERLKPTPCSIAGLAAFMDVDDSGHPWRSVLRLLPHSLFFVDDSVLEVCPPVEKGERSKKPGALLEVLGHEWCKPHGVVREDTLLALWERMHWIVESSVNVWLAEAFLASERTSRIDYEFTALWKSLKAYLLGRKQRSDLLRLTVKVLGDAVVGAANHKIDGLPAPLVDTEVCFDPAIPFCPPVNLPWFPRTADWIAEAVRIDNHEPWHLGWLTAPGRHPYNTIFRLYHPEFPLFVPEGADSEMVAACVEDERLIAEPEPPALHPNTPAPVNRSGEIEFCPPNIVHSA</sequence>
<dbReference type="EMBL" id="BSXT01002607">
    <property type="protein sequence ID" value="GMF49857.1"/>
    <property type="molecule type" value="Genomic_DNA"/>
</dbReference>
<keyword evidence="1" id="KW-0175">Coiled coil</keyword>
<feature type="region of interest" description="Disordered" evidence="2">
    <location>
        <begin position="536"/>
        <end position="654"/>
    </location>
</feature>
<dbReference type="OrthoDB" id="89715at2759"/>
<organism evidence="3 4">
    <name type="scientific">Phytophthora fragariaefolia</name>
    <dbReference type="NCBI Taxonomy" id="1490495"/>
    <lineage>
        <taxon>Eukaryota</taxon>
        <taxon>Sar</taxon>
        <taxon>Stramenopiles</taxon>
        <taxon>Oomycota</taxon>
        <taxon>Peronosporomycetes</taxon>
        <taxon>Peronosporales</taxon>
        <taxon>Peronosporaceae</taxon>
        <taxon>Phytophthora</taxon>
    </lineage>
</organism>
<feature type="compositionally biased region" description="Pro residues" evidence="2">
    <location>
        <begin position="19"/>
        <end position="28"/>
    </location>
</feature>
<feature type="compositionally biased region" description="Low complexity" evidence="2">
    <location>
        <begin position="33"/>
        <end position="51"/>
    </location>
</feature>
<feature type="compositionally biased region" description="Low complexity" evidence="2">
    <location>
        <begin position="574"/>
        <end position="594"/>
    </location>
</feature>
<dbReference type="Proteomes" id="UP001165121">
    <property type="component" value="Unassembled WGS sequence"/>
</dbReference>
<feature type="compositionally biased region" description="Low complexity" evidence="2">
    <location>
        <begin position="602"/>
        <end position="613"/>
    </location>
</feature>
<feature type="compositionally biased region" description="Low complexity" evidence="2">
    <location>
        <begin position="623"/>
        <end position="635"/>
    </location>
</feature>
<feature type="coiled-coil region" evidence="1">
    <location>
        <begin position="150"/>
        <end position="205"/>
    </location>
</feature>
<evidence type="ECO:0000313" key="4">
    <source>
        <dbReference type="Proteomes" id="UP001165121"/>
    </source>
</evidence>
<feature type="compositionally biased region" description="Polar residues" evidence="2">
    <location>
        <begin position="400"/>
        <end position="413"/>
    </location>
</feature>
<name>A0A9W6XY32_9STRA</name>
<feature type="region of interest" description="Disordered" evidence="2">
    <location>
        <begin position="449"/>
        <end position="503"/>
    </location>
</feature>
<evidence type="ECO:0000313" key="3">
    <source>
        <dbReference type="EMBL" id="GMF49857.1"/>
    </source>
</evidence>
<keyword evidence="4" id="KW-1185">Reference proteome</keyword>
<feature type="compositionally biased region" description="Low complexity" evidence="2">
    <location>
        <begin position="454"/>
        <end position="494"/>
    </location>
</feature>
<feature type="compositionally biased region" description="Low complexity" evidence="2">
    <location>
        <begin position="381"/>
        <end position="393"/>
    </location>
</feature>
<reference evidence="3" key="1">
    <citation type="submission" date="2023-04" db="EMBL/GenBank/DDBJ databases">
        <title>Phytophthora fragariaefolia NBRC 109709.</title>
        <authorList>
            <person name="Ichikawa N."/>
            <person name="Sato H."/>
            <person name="Tonouchi N."/>
        </authorList>
    </citation>
    <scope>NUCLEOTIDE SEQUENCE</scope>
    <source>
        <strain evidence="3">NBRC 109709</strain>
    </source>
</reference>
<evidence type="ECO:0000256" key="2">
    <source>
        <dbReference type="SAM" id="MobiDB-lite"/>
    </source>
</evidence>